<accession>A0ABP3AF05</accession>
<dbReference type="EMBL" id="JAOL01000120">
    <property type="protein sequence ID" value="EUA89514.1"/>
    <property type="molecule type" value="Genomic_DNA"/>
</dbReference>
<evidence type="ECO:0000256" key="1">
    <source>
        <dbReference type="SAM" id="MobiDB-lite"/>
    </source>
</evidence>
<dbReference type="Proteomes" id="UP000020681">
    <property type="component" value="Unassembled WGS sequence"/>
</dbReference>
<keyword evidence="3" id="KW-1185">Reference proteome</keyword>
<organism evidence="2 3">
    <name type="scientific">Mycobacterium ulcerans str. Harvey</name>
    <dbReference type="NCBI Taxonomy" id="1299332"/>
    <lineage>
        <taxon>Bacteria</taxon>
        <taxon>Bacillati</taxon>
        <taxon>Actinomycetota</taxon>
        <taxon>Actinomycetes</taxon>
        <taxon>Mycobacteriales</taxon>
        <taxon>Mycobacteriaceae</taxon>
        <taxon>Mycobacterium</taxon>
        <taxon>Mycobacterium ulcerans group</taxon>
    </lineage>
</organism>
<comment type="caution">
    <text evidence="2">The sequence shown here is derived from an EMBL/GenBank/DDBJ whole genome shotgun (WGS) entry which is preliminary data.</text>
</comment>
<sequence length="67" mass="7027">MFGKWRHRGADAHPGRRFGGPVGQPVSRRTDVGTISAAGWLTSKGNAPNNIGADPERSAAWAAAISE</sequence>
<feature type="region of interest" description="Disordered" evidence="1">
    <location>
        <begin position="1"/>
        <end position="29"/>
    </location>
</feature>
<protein>
    <submittedName>
        <fullName evidence="2">Uncharacterized protein</fullName>
    </submittedName>
</protein>
<proteinExistence type="predicted"/>
<reference evidence="2 3" key="1">
    <citation type="submission" date="2014-01" db="EMBL/GenBank/DDBJ databases">
        <authorList>
            <person name="Dobos K."/>
            <person name="Lenaerts A."/>
            <person name="Ordway D."/>
            <person name="DeGroote M.A."/>
            <person name="Parker T."/>
            <person name="Sizemore C."/>
            <person name="Tallon L.J."/>
            <person name="Sadzewicz L.K."/>
            <person name="Sengamalay N."/>
            <person name="Fraser C.M."/>
            <person name="Hine E."/>
            <person name="Shefchek K.A."/>
            <person name="Das S.P."/>
            <person name="Tettelin H."/>
        </authorList>
    </citation>
    <scope>NUCLEOTIDE SEQUENCE [LARGE SCALE GENOMIC DNA]</scope>
    <source>
        <strain evidence="2 3">Harvey</strain>
    </source>
</reference>
<evidence type="ECO:0000313" key="3">
    <source>
        <dbReference type="Proteomes" id="UP000020681"/>
    </source>
</evidence>
<evidence type="ECO:0000313" key="2">
    <source>
        <dbReference type="EMBL" id="EUA89514.1"/>
    </source>
</evidence>
<gene>
    <name evidence="2" type="ORF">I551_4029</name>
</gene>
<name>A0ABP3AF05_MYCUL</name>